<dbReference type="HOGENOM" id="CLU_2048085_0_0_5"/>
<evidence type="ECO:0000256" key="3">
    <source>
        <dbReference type="ARBA" id="ARBA00022801"/>
    </source>
</evidence>
<dbReference type="Pfam" id="PF00692">
    <property type="entry name" value="dUTPase"/>
    <property type="match status" value="1"/>
</dbReference>
<evidence type="ECO:0000256" key="4">
    <source>
        <dbReference type="ARBA" id="ARBA00023080"/>
    </source>
</evidence>
<keyword evidence="3 7" id="KW-0378">Hydrolase</keyword>
<dbReference type="CDD" id="cd07557">
    <property type="entry name" value="trimeric_dUTPase"/>
    <property type="match status" value="1"/>
</dbReference>
<comment type="caution">
    <text evidence="7">The sequence shown here is derived from an EMBL/GenBank/DDBJ whole genome shotgun (WGS) entry which is preliminary data.</text>
</comment>
<dbReference type="RefSeq" id="WP_020043404.1">
    <property type="nucleotide sequence ID" value="NZ_KE557274.1"/>
</dbReference>
<dbReference type="PANTHER" id="PTHR11241:SF0">
    <property type="entry name" value="DEOXYURIDINE 5'-TRIPHOSPHATE NUCLEOTIDOHYDROLASE"/>
    <property type="match status" value="1"/>
</dbReference>
<name>S9SBW2_9RHOB</name>
<evidence type="ECO:0000256" key="5">
    <source>
        <dbReference type="ARBA" id="ARBA00047686"/>
    </source>
</evidence>
<evidence type="ECO:0000256" key="2">
    <source>
        <dbReference type="ARBA" id="ARBA00012379"/>
    </source>
</evidence>
<comment type="similarity">
    <text evidence="1">Belongs to the dUTPase family.</text>
</comment>
<evidence type="ECO:0000256" key="1">
    <source>
        <dbReference type="ARBA" id="ARBA00006581"/>
    </source>
</evidence>
<dbReference type="InterPro" id="IPR029054">
    <property type="entry name" value="dUTPase-like"/>
</dbReference>
<dbReference type="GO" id="GO:0000287">
    <property type="term" value="F:magnesium ion binding"/>
    <property type="evidence" value="ECO:0007669"/>
    <property type="project" value="InterPro"/>
</dbReference>
<dbReference type="EC" id="3.6.1.23" evidence="2"/>
<dbReference type="Gene3D" id="2.70.40.10">
    <property type="match status" value="1"/>
</dbReference>
<dbReference type="eggNOG" id="COG0756">
    <property type="taxonomic scope" value="Bacteria"/>
</dbReference>
<evidence type="ECO:0000259" key="6">
    <source>
        <dbReference type="Pfam" id="PF00692"/>
    </source>
</evidence>
<gene>
    <name evidence="7" type="ORF">Salmuc_03625</name>
</gene>
<dbReference type="OrthoDB" id="9809956at2"/>
<dbReference type="InterPro" id="IPR008181">
    <property type="entry name" value="dUTPase"/>
</dbReference>
<evidence type="ECO:0000313" key="7">
    <source>
        <dbReference type="EMBL" id="EPX83724.1"/>
    </source>
</evidence>
<dbReference type="InterPro" id="IPR033704">
    <property type="entry name" value="dUTPase_trimeric"/>
</dbReference>
<dbReference type="EMBL" id="APVH01000014">
    <property type="protein sequence ID" value="EPX83724.1"/>
    <property type="molecule type" value="Genomic_DNA"/>
</dbReference>
<proteinExistence type="inferred from homology"/>
<dbReference type="STRING" id="1123237.Salmuc_03625"/>
<sequence>MELPSVDLKITNPRLKDLGALPRRATDGSAGYDIAACIDSKVVLFPGQTFDFDLGFAIAIPDPRWALFFIPRSGLGVKSGIILANGVGLIDSDYRGTCKLSIWNPHPNAQRTQHCVLSAG</sequence>
<keyword evidence="8" id="KW-1185">Reference proteome</keyword>
<dbReference type="InterPro" id="IPR036157">
    <property type="entry name" value="dUTPase-like_sf"/>
</dbReference>
<dbReference type="GO" id="GO:0046081">
    <property type="term" value="P:dUTP catabolic process"/>
    <property type="evidence" value="ECO:0007669"/>
    <property type="project" value="InterPro"/>
</dbReference>
<dbReference type="SUPFAM" id="SSF51283">
    <property type="entry name" value="dUTPase-like"/>
    <property type="match status" value="1"/>
</dbReference>
<keyword evidence="4" id="KW-0546">Nucleotide metabolism</keyword>
<accession>S9SBW2</accession>
<dbReference type="AlphaFoldDB" id="S9SBW2"/>
<dbReference type="Proteomes" id="UP000015347">
    <property type="component" value="Unassembled WGS sequence"/>
</dbReference>
<protein>
    <recommendedName>
        <fullName evidence="2">dUTP diphosphatase</fullName>
        <ecNumber evidence="2">3.6.1.23</ecNumber>
    </recommendedName>
</protein>
<comment type="catalytic activity">
    <reaction evidence="5">
        <text>dUTP + H2O = dUMP + diphosphate + H(+)</text>
        <dbReference type="Rhea" id="RHEA:10248"/>
        <dbReference type="ChEBI" id="CHEBI:15377"/>
        <dbReference type="ChEBI" id="CHEBI:15378"/>
        <dbReference type="ChEBI" id="CHEBI:33019"/>
        <dbReference type="ChEBI" id="CHEBI:61555"/>
        <dbReference type="ChEBI" id="CHEBI:246422"/>
        <dbReference type="EC" id="3.6.1.23"/>
    </reaction>
</comment>
<feature type="domain" description="dUTPase-like" evidence="6">
    <location>
        <begin position="20"/>
        <end position="105"/>
    </location>
</feature>
<reference evidence="8" key="1">
    <citation type="journal article" date="2014" name="Stand. Genomic Sci.">
        <title>Genome sequence of the exopolysaccharide-producing Salipiger mucosus type strain (DSM 16094(T)), a moderately halophilic member of the Roseobacter clade.</title>
        <authorList>
            <person name="Riedel T."/>
            <person name="Spring S."/>
            <person name="Fiebig A."/>
            <person name="Petersen J."/>
            <person name="Kyrpides N.C."/>
            <person name="Goker M."/>
            <person name="Klenk H.P."/>
        </authorList>
    </citation>
    <scope>NUCLEOTIDE SEQUENCE [LARGE SCALE GENOMIC DNA]</scope>
    <source>
        <strain evidence="8">DSM 16094</strain>
    </source>
</reference>
<dbReference type="GO" id="GO:0006226">
    <property type="term" value="P:dUMP biosynthetic process"/>
    <property type="evidence" value="ECO:0007669"/>
    <property type="project" value="InterPro"/>
</dbReference>
<organism evidence="7 8">
    <name type="scientific">Salipiger mucosus DSM 16094</name>
    <dbReference type="NCBI Taxonomy" id="1123237"/>
    <lineage>
        <taxon>Bacteria</taxon>
        <taxon>Pseudomonadati</taxon>
        <taxon>Pseudomonadota</taxon>
        <taxon>Alphaproteobacteria</taxon>
        <taxon>Rhodobacterales</taxon>
        <taxon>Roseobacteraceae</taxon>
        <taxon>Salipiger</taxon>
    </lineage>
</organism>
<dbReference type="PANTHER" id="PTHR11241">
    <property type="entry name" value="DEOXYURIDINE 5'-TRIPHOSPHATE NUCLEOTIDOHYDROLASE"/>
    <property type="match status" value="1"/>
</dbReference>
<dbReference type="GO" id="GO:0004170">
    <property type="term" value="F:dUTP diphosphatase activity"/>
    <property type="evidence" value="ECO:0007669"/>
    <property type="project" value="UniProtKB-EC"/>
</dbReference>
<evidence type="ECO:0000313" key="8">
    <source>
        <dbReference type="Proteomes" id="UP000015347"/>
    </source>
</evidence>